<organism evidence="8 9">
    <name type="scientific">Candidatus Lambdaproteobacteria bacterium RIFOXYD2_FULL_50_16</name>
    <dbReference type="NCBI Taxonomy" id="1817772"/>
    <lineage>
        <taxon>Bacteria</taxon>
        <taxon>Pseudomonadati</taxon>
        <taxon>Pseudomonadota</taxon>
        <taxon>Candidatus Lambdaproteobacteria</taxon>
    </lineage>
</organism>
<keyword evidence="7" id="KW-0997">Cell inner membrane</keyword>
<keyword evidence="5 7" id="KW-1133">Transmembrane helix</keyword>
<dbReference type="GO" id="GO:0043190">
    <property type="term" value="C:ATP-binding cassette (ABC) transporter complex"/>
    <property type="evidence" value="ECO:0007669"/>
    <property type="project" value="InterPro"/>
</dbReference>
<name>A0A1F6G7T4_9PROT</name>
<dbReference type="Proteomes" id="UP000178449">
    <property type="component" value="Unassembled WGS sequence"/>
</dbReference>
<proteinExistence type="inferred from homology"/>
<dbReference type="PANTHER" id="PTHR30188">
    <property type="entry name" value="ABC TRANSPORTER PERMEASE PROTEIN-RELATED"/>
    <property type="match status" value="1"/>
</dbReference>
<evidence type="ECO:0000256" key="2">
    <source>
        <dbReference type="ARBA" id="ARBA00007556"/>
    </source>
</evidence>
<gene>
    <name evidence="8" type="ORF">A2527_09520</name>
</gene>
<sequence length="244" mass="26133">MHQVLTLGRAGFLCAAAVAALFRPPFRWRLFTKQLEFIGNKSLVVITLTGFAVGAILSLQLAHTLRNFGSENLVGGVVALIMARELGPLMAALMINGRVASAIAAEIGTMRVTEQIDALESMAVDPVQYLLSPRLVAGTLILPVMTMIFNMIGMIACWLVSIVLLQLDEGVFFAKIDDFVGIAEILKGLIKSSIFGFILAFIGCYKGFYTRGGAQGVGQATTQAVVIGSVVILLTDYFIGAFLL</sequence>
<evidence type="ECO:0000313" key="9">
    <source>
        <dbReference type="Proteomes" id="UP000178449"/>
    </source>
</evidence>
<evidence type="ECO:0000256" key="6">
    <source>
        <dbReference type="ARBA" id="ARBA00023136"/>
    </source>
</evidence>
<evidence type="ECO:0000256" key="7">
    <source>
        <dbReference type="RuleBase" id="RU362044"/>
    </source>
</evidence>
<feature type="transmembrane region" description="Helical" evidence="7">
    <location>
        <begin position="73"/>
        <end position="95"/>
    </location>
</feature>
<keyword evidence="3" id="KW-0813">Transport</keyword>
<comment type="caution">
    <text evidence="8">The sequence shown here is derived from an EMBL/GenBank/DDBJ whole genome shotgun (WGS) entry which is preliminary data.</text>
</comment>
<keyword evidence="7" id="KW-1003">Cell membrane</keyword>
<dbReference type="GO" id="GO:0005548">
    <property type="term" value="F:phospholipid transporter activity"/>
    <property type="evidence" value="ECO:0007669"/>
    <property type="project" value="TreeGrafter"/>
</dbReference>
<dbReference type="Pfam" id="PF02405">
    <property type="entry name" value="MlaE"/>
    <property type="match status" value="1"/>
</dbReference>
<dbReference type="AlphaFoldDB" id="A0A1F6G7T4"/>
<comment type="similarity">
    <text evidence="2 7">Belongs to the MlaE permease family.</text>
</comment>
<dbReference type="NCBIfam" id="TIGR00056">
    <property type="entry name" value="MlaE family lipid ABC transporter permease subunit"/>
    <property type="match status" value="1"/>
</dbReference>
<dbReference type="EMBL" id="MFNE01000043">
    <property type="protein sequence ID" value="OGG94144.1"/>
    <property type="molecule type" value="Genomic_DNA"/>
</dbReference>
<keyword evidence="6 7" id="KW-0472">Membrane</keyword>
<dbReference type="InterPro" id="IPR030802">
    <property type="entry name" value="Permease_MalE"/>
</dbReference>
<keyword evidence="4 7" id="KW-0812">Transmembrane</keyword>
<feature type="transmembrane region" description="Helical" evidence="7">
    <location>
        <begin position="188"/>
        <end position="208"/>
    </location>
</feature>
<reference evidence="8 9" key="1">
    <citation type="journal article" date="2016" name="Nat. Commun.">
        <title>Thousands of microbial genomes shed light on interconnected biogeochemical processes in an aquifer system.</title>
        <authorList>
            <person name="Anantharaman K."/>
            <person name="Brown C.T."/>
            <person name="Hug L.A."/>
            <person name="Sharon I."/>
            <person name="Castelle C.J."/>
            <person name="Probst A.J."/>
            <person name="Thomas B.C."/>
            <person name="Singh A."/>
            <person name="Wilkins M.J."/>
            <person name="Karaoz U."/>
            <person name="Brodie E.L."/>
            <person name="Williams K.H."/>
            <person name="Hubbard S.S."/>
            <person name="Banfield J.F."/>
        </authorList>
    </citation>
    <scope>NUCLEOTIDE SEQUENCE [LARGE SCALE GENOMIC DNA]</scope>
</reference>
<feature type="transmembrane region" description="Helical" evidence="7">
    <location>
        <begin position="43"/>
        <end position="61"/>
    </location>
</feature>
<accession>A0A1F6G7T4</accession>
<evidence type="ECO:0000313" key="8">
    <source>
        <dbReference type="EMBL" id="OGG94144.1"/>
    </source>
</evidence>
<feature type="transmembrane region" description="Helical" evidence="7">
    <location>
        <begin position="220"/>
        <end position="243"/>
    </location>
</feature>
<evidence type="ECO:0000256" key="1">
    <source>
        <dbReference type="ARBA" id="ARBA00004141"/>
    </source>
</evidence>
<dbReference type="InterPro" id="IPR003453">
    <property type="entry name" value="ABC_MlaE_roteobac"/>
</dbReference>
<dbReference type="PANTHER" id="PTHR30188:SF4">
    <property type="entry name" value="PROTEIN TRIGALACTOSYLDIACYLGLYCEROL 1, CHLOROPLASTIC"/>
    <property type="match status" value="1"/>
</dbReference>
<evidence type="ECO:0000256" key="4">
    <source>
        <dbReference type="ARBA" id="ARBA00022692"/>
    </source>
</evidence>
<feature type="transmembrane region" description="Helical" evidence="7">
    <location>
        <begin position="140"/>
        <end position="167"/>
    </location>
</feature>
<comment type="subcellular location">
    <subcellularLocation>
        <location evidence="7">Cell inner membrane</location>
        <topology evidence="7">Multi-pass membrane protein</topology>
    </subcellularLocation>
    <subcellularLocation>
        <location evidence="1">Membrane</location>
        <topology evidence="1">Multi-pass membrane protein</topology>
    </subcellularLocation>
</comment>
<evidence type="ECO:0000256" key="5">
    <source>
        <dbReference type="ARBA" id="ARBA00022989"/>
    </source>
</evidence>
<evidence type="ECO:0000256" key="3">
    <source>
        <dbReference type="ARBA" id="ARBA00022448"/>
    </source>
</evidence>
<dbReference type="STRING" id="1817772.A2527_09520"/>
<protein>
    <submittedName>
        <fullName evidence="8">ABC transporter permease</fullName>
    </submittedName>
</protein>